<dbReference type="SUPFAM" id="SSF53448">
    <property type="entry name" value="Nucleotide-diphospho-sugar transferases"/>
    <property type="match status" value="1"/>
</dbReference>
<accession>A0AB33IWR5</accession>
<dbReference type="PANTHER" id="PTHR22916:SF3">
    <property type="entry name" value="UDP-GLCNAC:BETAGAL BETA-1,3-N-ACETYLGLUCOSAMINYLTRANSFERASE-LIKE PROTEIN 1"/>
    <property type="match status" value="1"/>
</dbReference>
<dbReference type="AlphaFoldDB" id="A0AB33IWR5"/>
<reference evidence="2" key="1">
    <citation type="submission" date="2024-07" db="EMBL/GenBank/DDBJ databases">
        <title>Complete genome sequence of Prevotella sp. YM-2024 GTC17253.</title>
        <authorList>
            <person name="Hayashi M."/>
            <person name="Muto Y."/>
            <person name="Tanaka K."/>
            <person name="Niwa H."/>
        </authorList>
    </citation>
    <scope>NUCLEOTIDE SEQUENCE</scope>
    <source>
        <strain evidence="2">GTC17253</strain>
    </source>
</reference>
<sequence>MKVSIITATFNSKLTLPDTIESVFKQTYSDIEYLIIDGESSDGTVDVIKHYEDIFQGKLRWISEKDNGIYDAMNKGIKMSTGDIVGILNSDDYFTSDTVVESFVKEFSDKTIDAVYGDIHFIRNGIPDKIIRYYSSAMFQPFLLRFGFMPAHPSFYVRREVYHRVGLYKTDYKIGADFEMMVRIFKKFNTNARYIAMDFVTMRIGGASTKNMGSRYTLLIEDARACRENGIYTNPFFIGLKYIFKLFELRF</sequence>
<dbReference type="InterPro" id="IPR029044">
    <property type="entry name" value="Nucleotide-diphossugar_trans"/>
</dbReference>
<name>A0AB33IWR5_9BACT</name>
<dbReference type="Pfam" id="PF00535">
    <property type="entry name" value="Glycos_transf_2"/>
    <property type="match status" value="1"/>
</dbReference>
<gene>
    <name evidence="2" type="ORF">GTC17253_01730</name>
</gene>
<dbReference type="Gene3D" id="3.90.550.10">
    <property type="entry name" value="Spore Coat Polysaccharide Biosynthesis Protein SpsA, Chain A"/>
    <property type="match status" value="1"/>
</dbReference>
<evidence type="ECO:0000259" key="1">
    <source>
        <dbReference type="Pfam" id="PF00535"/>
    </source>
</evidence>
<evidence type="ECO:0000313" key="2">
    <source>
        <dbReference type="EMBL" id="BFO70207.1"/>
    </source>
</evidence>
<organism evidence="2">
    <name type="scientific">Prevotella sp. GTC17253</name>
    <dbReference type="NCBI Taxonomy" id="3236793"/>
    <lineage>
        <taxon>Bacteria</taxon>
        <taxon>Pseudomonadati</taxon>
        <taxon>Bacteroidota</taxon>
        <taxon>Bacteroidia</taxon>
        <taxon>Bacteroidales</taxon>
        <taxon>Prevotellaceae</taxon>
        <taxon>Prevotella</taxon>
    </lineage>
</organism>
<dbReference type="PANTHER" id="PTHR22916">
    <property type="entry name" value="GLYCOSYLTRANSFERASE"/>
    <property type="match status" value="1"/>
</dbReference>
<dbReference type="InterPro" id="IPR001173">
    <property type="entry name" value="Glyco_trans_2-like"/>
</dbReference>
<proteinExistence type="predicted"/>
<dbReference type="CDD" id="cd06433">
    <property type="entry name" value="GT_2_WfgS_like"/>
    <property type="match status" value="1"/>
</dbReference>
<dbReference type="EMBL" id="AP035785">
    <property type="protein sequence ID" value="BFO70207.1"/>
    <property type="molecule type" value="Genomic_DNA"/>
</dbReference>
<dbReference type="GO" id="GO:0016758">
    <property type="term" value="F:hexosyltransferase activity"/>
    <property type="evidence" value="ECO:0007669"/>
    <property type="project" value="UniProtKB-ARBA"/>
</dbReference>
<feature type="domain" description="Glycosyltransferase 2-like" evidence="1">
    <location>
        <begin position="4"/>
        <end position="130"/>
    </location>
</feature>
<protein>
    <submittedName>
        <fullName evidence="2">Glycosyltransferase family 2 protein</fullName>
    </submittedName>
</protein>